<dbReference type="Proteomes" id="UP000196485">
    <property type="component" value="Unassembled WGS sequence"/>
</dbReference>
<keyword evidence="2" id="KW-1185">Reference proteome</keyword>
<evidence type="ECO:0000313" key="2">
    <source>
        <dbReference type="Proteomes" id="UP000196485"/>
    </source>
</evidence>
<dbReference type="EMBL" id="FYAH01000002">
    <property type="protein sequence ID" value="SMY15900.1"/>
    <property type="molecule type" value="Genomic_DNA"/>
</dbReference>
<protein>
    <submittedName>
        <fullName evidence="1">Uncharacterized protein</fullName>
    </submittedName>
</protein>
<proteinExistence type="predicted"/>
<gene>
    <name evidence="1" type="ORF">PAQU9191_01131</name>
</gene>
<evidence type="ECO:0000313" key="1">
    <source>
        <dbReference type="EMBL" id="SMY15900.1"/>
    </source>
</evidence>
<reference evidence="2" key="1">
    <citation type="submission" date="2017-06" db="EMBL/GenBank/DDBJ databases">
        <authorList>
            <person name="Rodrigo-Torres L."/>
            <person name="Arahal R. D."/>
            <person name="Lucena T."/>
        </authorList>
    </citation>
    <scope>NUCLEOTIDE SEQUENCE [LARGE SCALE GENOMIC DNA]</scope>
    <source>
        <strain evidence="2">type strain: CECT 9192</strain>
    </source>
</reference>
<dbReference type="AlphaFoldDB" id="A0A1Y6KUN5"/>
<name>A0A1Y6KUN5_9GAMM</name>
<sequence>MNIYNVLDELSIDYKKHDHPAVFNCEQAYLLDF</sequence>
<accession>A0A1Y6KUN5</accession>
<organism evidence="1 2">
    <name type="scientific">Photobacterium aquimaris</name>
    <dbReference type="NCBI Taxonomy" id="512643"/>
    <lineage>
        <taxon>Bacteria</taxon>
        <taxon>Pseudomonadati</taxon>
        <taxon>Pseudomonadota</taxon>
        <taxon>Gammaproteobacteria</taxon>
        <taxon>Vibrionales</taxon>
        <taxon>Vibrionaceae</taxon>
        <taxon>Photobacterium</taxon>
    </lineage>
</organism>